<dbReference type="AlphaFoldDB" id="A0A7R7ABK8"/>
<accession>A0A7R7ABK8</accession>
<gene>
    <name evidence="1" type="ORF">CRDco_1550</name>
</gene>
<sequence>MRLILKKSNKYFIANFINNNKNVYFFKIKKNNFILFFEKIKKIFFFFKKTIFLSKKTYNGYFKKIINYINLLKWKIDL</sequence>
<evidence type="ECO:0000313" key="1">
    <source>
        <dbReference type="EMBL" id="BCG49381.1"/>
    </source>
</evidence>
<protein>
    <recommendedName>
        <fullName evidence="3">Ribosomal protein L18</fullName>
    </recommendedName>
</protein>
<dbReference type="EMBL" id="AP023214">
    <property type="protein sequence ID" value="BCG49381.1"/>
    <property type="molecule type" value="Genomic_DNA"/>
</dbReference>
<keyword evidence="2" id="KW-1185">Reference proteome</keyword>
<reference evidence="1 2" key="1">
    <citation type="journal article" date="2020" name="Genome Biol. Evol.">
        <title>Comparative Genomics Underlines Multiple Roles of Profftella, an Obligate Symbiont of Psyllids: Providing Toxins, Vitamins, and Carotenoids.</title>
        <authorList>
            <person name="Nakabachi A."/>
            <person name="Piel J."/>
            <person name="Malenovsky I."/>
            <person name="Hirose Y."/>
        </authorList>
    </citation>
    <scope>NUCLEOTIDE SEQUENCE [LARGE SCALE GENOMIC DNA]</scope>
    <source>
        <strain evidence="1 2">Dco</strain>
    </source>
</reference>
<proteinExistence type="predicted"/>
<dbReference type="Proteomes" id="UP000595596">
    <property type="component" value="Chromosome"/>
</dbReference>
<name>A0A7R7ABK8_CARRU</name>
<dbReference type="KEGG" id="crr:CRDco_1550"/>
<organism evidence="1 2">
    <name type="scientific">Candidatus Carsonella ruddii</name>
    <name type="common">Diaphorina cf. continua</name>
    <dbReference type="NCBI Taxonomy" id="2661587"/>
    <lineage>
        <taxon>Bacteria</taxon>
        <taxon>Pseudomonadati</taxon>
        <taxon>Pseudomonadota</taxon>
        <taxon>Gammaproteobacteria</taxon>
        <taxon>Oceanospirillales</taxon>
        <taxon>Halomonadaceae</taxon>
        <taxon>Zymobacter group</taxon>
        <taxon>Candidatus Carsonella</taxon>
    </lineage>
</organism>
<evidence type="ECO:0000313" key="2">
    <source>
        <dbReference type="Proteomes" id="UP000595596"/>
    </source>
</evidence>
<evidence type="ECO:0008006" key="3">
    <source>
        <dbReference type="Google" id="ProtNLM"/>
    </source>
</evidence>